<comment type="caution">
    <text evidence="1">The sequence shown here is derived from an EMBL/GenBank/DDBJ whole genome shotgun (WGS) entry which is preliminary data.</text>
</comment>
<reference evidence="1 2" key="1">
    <citation type="journal article" date="2020" name="ISME J.">
        <title>Uncovering the hidden diversity of litter-decomposition mechanisms in mushroom-forming fungi.</title>
        <authorList>
            <person name="Floudas D."/>
            <person name="Bentzer J."/>
            <person name="Ahren D."/>
            <person name="Johansson T."/>
            <person name="Persson P."/>
            <person name="Tunlid A."/>
        </authorList>
    </citation>
    <scope>NUCLEOTIDE SEQUENCE [LARGE SCALE GENOMIC DNA]</scope>
    <source>
        <strain evidence="1 2">CBS 291.85</strain>
    </source>
</reference>
<dbReference type="InterPro" id="IPR041078">
    <property type="entry name" value="Plavaka"/>
</dbReference>
<dbReference type="Pfam" id="PF18759">
    <property type="entry name" value="Plavaka"/>
    <property type="match status" value="1"/>
</dbReference>
<dbReference type="AlphaFoldDB" id="A0A8H5D3Z7"/>
<protein>
    <submittedName>
        <fullName evidence="1">Uncharacterized protein</fullName>
    </submittedName>
</protein>
<dbReference type="Proteomes" id="UP000559256">
    <property type="component" value="Unassembled WGS sequence"/>
</dbReference>
<name>A0A8H5D3Z7_9AGAR</name>
<evidence type="ECO:0000313" key="2">
    <source>
        <dbReference type="Proteomes" id="UP000559256"/>
    </source>
</evidence>
<gene>
    <name evidence="1" type="ORF">D9758_011940</name>
</gene>
<accession>A0A8H5D3Z7</accession>
<dbReference type="EMBL" id="JAACJM010000066">
    <property type="protein sequence ID" value="KAF5352276.1"/>
    <property type="molecule type" value="Genomic_DNA"/>
</dbReference>
<organism evidence="1 2">
    <name type="scientific">Tetrapyrgos nigripes</name>
    <dbReference type="NCBI Taxonomy" id="182062"/>
    <lineage>
        <taxon>Eukaryota</taxon>
        <taxon>Fungi</taxon>
        <taxon>Dikarya</taxon>
        <taxon>Basidiomycota</taxon>
        <taxon>Agaricomycotina</taxon>
        <taxon>Agaricomycetes</taxon>
        <taxon>Agaricomycetidae</taxon>
        <taxon>Agaricales</taxon>
        <taxon>Marasmiineae</taxon>
        <taxon>Marasmiaceae</taxon>
        <taxon>Tetrapyrgos</taxon>
    </lineage>
</organism>
<proteinExistence type="predicted"/>
<dbReference type="OrthoDB" id="3239511at2759"/>
<evidence type="ECO:0000313" key="1">
    <source>
        <dbReference type="EMBL" id="KAF5352276.1"/>
    </source>
</evidence>
<sequence>MQCFMALIRGLGGLCPCPKCLVSNNELSDLTNSFPLRNVQETHLLMEKVYASRTATEKDGLTKEFGLRPVPNVFFDVNFMDPYMACSFDELHFDSGGLWSDHLFAQFKRHLDEMPGQVARSAAVKIDSRFSHMPPWSTLNHFKSVTNTSFNDGSKHRDISKTFLYAAHDVFQSNAARQLLKCLRAYLNMTMYGSLDLQTETTIAEGRKAVLKFSEMISIYEPMSSRSENPEVAKKSWNFIKMHYHVHQFDDIFEKGVSRVFGTKINEKMHGPLWKIYHERTNFKNVADQIIRIQQQFMVSVTIRSAINDLDDYMEGLDDVNSDQEDIIEESFYLGAKQKEIAFLDLENLYKSDPSFSRFRIHVGEFLTRYLSAQRSLLSD</sequence>
<keyword evidence="2" id="KW-1185">Reference proteome</keyword>